<proteinExistence type="predicted"/>
<protein>
    <submittedName>
        <fullName evidence="1">Uncharacterized protein</fullName>
    </submittedName>
</protein>
<evidence type="ECO:0000313" key="2">
    <source>
        <dbReference type="Proteomes" id="UP000004699"/>
    </source>
</evidence>
<evidence type="ECO:0000313" key="1">
    <source>
        <dbReference type="EMBL" id="EED35678.1"/>
    </source>
</evidence>
<name>B8KXN6_9GAMM</name>
<dbReference type="AlphaFoldDB" id="B8KXN6"/>
<dbReference type="Proteomes" id="UP000004699">
    <property type="component" value="Unassembled WGS sequence"/>
</dbReference>
<gene>
    <name evidence="1" type="ORF">NOR51B_1625</name>
</gene>
<accession>B8KXN6</accession>
<reference evidence="2" key="1">
    <citation type="journal article" date="2013" name="BMC Microbiol.">
        <title>Taxonomy and evolution of bacteriochlorophyll a-containing members of the OM60/NOR5 clade of marine gammaproteobacteria: description of Luminiphilus syltensis gen. nov., sp. nov., reclassification of Haliea rubra as Pseudohaliea rubra gen. nov., comb. nov., and emendation of Chromatocurvus halotolerans.</title>
        <authorList>
            <person name="Spring S."/>
            <person name="Riedel T."/>
            <person name="Sproer C."/>
            <person name="Yan S."/>
            <person name="Harder J."/>
            <person name="Fuchs B.M."/>
        </authorList>
    </citation>
    <scope>NUCLEOTIDE SEQUENCE [LARGE SCALE GENOMIC DNA]</scope>
    <source>
        <strain evidence="2">NOR51-B</strain>
    </source>
</reference>
<dbReference type="eggNOG" id="COG4683">
    <property type="taxonomic scope" value="Bacteria"/>
</dbReference>
<dbReference type="HOGENOM" id="CLU_214483_0_0_6"/>
<sequence length="40" mass="4619">MLLGGDKTGDDQWYEENIPVADRLYDEHLNELKREGLIDG</sequence>
<keyword evidence="2" id="KW-1185">Reference proteome</keyword>
<dbReference type="EMBL" id="DS999411">
    <property type="protein sequence ID" value="EED35678.1"/>
    <property type="molecule type" value="Genomic_DNA"/>
</dbReference>
<organism evidence="1 2">
    <name type="scientific">Luminiphilus syltensis NOR5-1B</name>
    <dbReference type="NCBI Taxonomy" id="565045"/>
    <lineage>
        <taxon>Bacteria</taxon>
        <taxon>Pseudomonadati</taxon>
        <taxon>Pseudomonadota</taxon>
        <taxon>Gammaproteobacteria</taxon>
        <taxon>Cellvibrionales</taxon>
        <taxon>Halieaceae</taxon>
        <taxon>Luminiphilus</taxon>
    </lineage>
</organism>